<gene>
    <name evidence="2" type="ORF">GSONMT00027479001</name>
</gene>
<proteinExistence type="predicted"/>
<dbReference type="STRING" id="8022.A0A060XVM1"/>
<evidence type="ECO:0000313" key="3">
    <source>
        <dbReference type="Proteomes" id="UP000193380"/>
    </source>
</evidence>
<name>A0A060XVM1_ONCMY</name>
<reference evidence="2" key="1">
    <citation type="journal article" date="2014" name="Nat. Commun.">
        <title>The rainbow trout genome provides novel insights into evolution after whole-genome duplication in vertebrates.</title>
        <authorList>
            <person name="Berthelot C."/>
            <person name="Brunet F."/>
            <person name="Chalopin D."/>
            <person name="Juanchich A."/>
            <person name="Bernard M."/>
            <person name="Noel B."/>
            <person name="Bento P."/>
            <person name="Da Silva C."/>
            <person name="Labadie K."/>
            <person name="Alberti A."/>
            <person name="Aury J.M."/>
            <person name="Louis A."/>
            <person name="Dehais P."/>
            <person name="Bardou P."/>
            <person name="Montfort J."/>
            <person name="Klopp C."/>
            <person name="Cabau C."/>
            <person name="Gaspin C."/>
            <person name="Thorgaard G.H."/>
            <person name="Boussaha M."/>
            <person name="Quillet E."/>
            <person name="Guyomard R."/>
            <person name="Galiana D."/>
            <person name="Bobe J."/>
            <person name="Volff J.N."/>
            <person name="Genet C."/>
            <person name="Wincker P."/>
            <person name="Jaillon O."/>
            <person name="Roest Crollius H."/>
            <person name="Guiguen Y."/>
        </authorList>
    </citation>
    <scope>NUCLEOTIDE SEQUENCE [LARGE SCALE GENOMIC DNA]</scope>
</reference>
<reference evidence="2" key="2">
    <citation type="submission" date="2014-03" db="EMBL/GenBank/DDBJ databases">
        <authorList>
            <person name="Genoscope - CEA"/>
        </authorList>
    </citation>
    <scope>NUCLEOTIDE SEQUENCE</scope>
</reference>
<sequence>MMRDIKQRADRIDLKFDHVRNSATKATAFGEFVWSGLTQGTADSRREELEKELGAVLKDTLGGLEKLDYFLNAVECLAVTCLLVFEENRFLCLPQGTSPASVQAVITAARISCPLLIYFKRDAKAFFMPSLLNVEVLALQLVRYIQISQQLCKRMDIVYHHNCFNINLFFIAILQTLDVHFFLLDYRSDNSLGVNLVAQSVKLCFGKRGMTSLWSTLVM</sequence>
<organism evidence="2 3">
    <name type="scientific">Oncorhynchus mykiss</name>
    <name type="common">Rainbow trout</name>
    <name type="synonym">Salmo gairdneri</name>
    <dbReference type="NCBI Taxonomy" id="8022"/>
    <lineage>
        <taxon>Eukaryota</taxon>
        <taxon>Metazoa</taxon>
        <taxon>Chordata</taxon>
        <taxon>Craniata</taxon>
        <taxon>Vertebrata</taxon>
        <taxon>Euteleostomi</taxon>
        <taxon>Actinopterygii</taxon>
        <taxon>Neopterygii</taxon>
        <taxon>Teleostei</taxon>
        <taxon>Protacanthopterygii</taxon>
        <taxon>Salmoniformes</taxon>
        <taxon>Salmonidae</taxon>
        <taxon>Salmoninae</taxon>
        <taxon>Oncorhynchus</taxon>
    </lineage>
</organism>
<accession>A0A060XVM1</accession>
<evidence type="ECO:0000256" key="1">
    <source>
        <dbReference type="SAM" id="Phobius"/>
    </source>
</evidence>
<keyword evidence="1" id="KW-0472">Membrane</keyword>
<dbReference type="PaxDb" id="8022-A0A060XVM1"/>
<keyword evidence="1" id="KW-1133">Transmembrane helix</keyword>
<feature type="transmembrane region" description="Helical" evidence="1">
    <location>
        <begin position="166"/>
        <end position="184"/>
    </location>
</feature>
<dbReference type="EMBL" id="FR905718">
    <property type="protein sequence ID" value="CDQ81169.1"/>
    <property type="molecule type" value="Genomic_DNA"/>
</dbReference>
<protein>
    <submittedName>
        <fullName evidence="2">Uncharacterized protein</fullName>
    </submittedName>
</protein>
<keyword evidence="1" id="KW-0812">Transmembrane</keyword>
<evidence type="ECO:0000313" key="2">
    <source>
        <dbReference type="EMBL" id="CDQ81169.1"/>
    </source>
</evidence>
<dbReference type="Proteomes" id="UP000193380">
    <property type="component" value="Unassembled WGS sequence"/>
</dbReference>
<dbReference type="AlphaFoldDB" id="A0A060XVM1"/>